<sequence length="198" mass="22196">MRAAVTTTRHQLDVYAHFVFAERLQEFYSNESKECVNCGAISTPLWRRDCTGHYLCNACGLYSKMNGANRPLMRPAKRMPGRGDRTTETTTWVLAVTLNRSCWSPPAPPQTRNRSLVAGGIALPPVARRVAPPSQAATLRCQVLRRRPRWRLPLLFLSATERADFIFHSEERAGRLPLRPDSLMGMASKESSGKGKRG</sequence>
<dbReference type="EMBL" id="CM023477">
    <property type="protein sequence ID" value="KAH7938314.1"/>
    <property type="molecule type" value="Genomic_DNA"/>
</dbReference>
<evidence type="ECO:0000313" key="1">
    <source>
        <dbReference type="EMBL" id="KAH7938314.1"/>
    </source>
</evidence>
<protein>
    <submittedName>
        <fullName evidence="1">Uncharacterized protein</fullName>
    </submittedName>
</protein>
<gene>
    <name evidence="1" type="ORF">HPB49_022437</name>
</gene>
<organism evidence="1 2">
    <name type="scientific">Dermacentor silvarum</name>
    <name type="common">Tick</name>
    <dbReference type="NCBI Taxonomy" id="543639"/>
    <lineage>
        <taxon>Eukaryota</taxon>
        <taxon>Metazoa</taxon>
        <taxon>Ecdysozoa</taxon>
        <taxon>Arthropoda</taxon>
        <taxon>Chelicerata</taxon>
        <taxon>Arachnida</taxon>
        <taxon>Acari</taxon>
        <taxon>Parasitiformes</taxon>
        <taxon>Ixodida</taxon>
        <taxon>Ixodoidea</taxon>
        <taxon>Ixodidae</taxon>
        <taxon>Rhipicephalinae</taxon>
        <taxon>Dermacentor</taxon>
    </lineage>
</organism>
<keyword evidence="2" id="KW-1185">Reference proteome</keyword>
<accession>A0ACB8CBT4</accession>
<evidence type="ECO:0000313" key="2">
    <source>
        <dbReference type="Proteomes" id="UP000821865"/>
    </source>
</evidence>
<name>A0ACB8CBT4_DERSI</name>
<reference evidence="1" key="1">
    <citation type="submission" date="2020-05" db="EMBL/GenBank/DDBJ databases">
        <title>Large-scale comparative analyses of tick genomes elucidate their genetic diversity and vector capacities.</title>
        <authorList>
            <person name="Jia N."/>
            <person name="Wang J."/>
            <person name="Shi W."/>
            <person name="Du L."/>
            <person name="Sun Y."/>
            <person name="Zhan W."/>
            <person name="Jiang J."/>
            <person name="Wang Q."/>
            <person name="Zhang B."/>
            <person name="Ji P."/>
            <person name="Sakyi L.B."/>
            <person name="Cui X."/>
            <person name="Yuan T."/>
            <person name="Jiang B."/>
            <person name="Yang W."/>
            <person name="Lam T.T.-Y."/>
            <person name="Chang Q."/>
            <person name="Ding S."/>
            <person name="Wang X."/>
            <person name="Zhu J."/>
            <person name="Ruan X."/>
            <person name="Zhao L."/>
            <person name="Wei J."/>
            <person name="Que T."/>
            <person name="Du C."/>
            <person name="Cheng J."/>
            <person name="Dai P."/>
            <person name="Han X."/>
            <person name="Huang E."/>
            <person name="Gao Y."/>
            <person name="Liu J."/>
            <person name="Shao H."/>
            <person name="Ye R."/>
            <person name="Li L."/>
            <person name="Wei W."/>
            <person name="Wang X."/>
            <person name="Wang C."/>
            <person name="Yang T."/>
            <person name="Huo Q."/>
            <person name="Li W."/>
            <person name="Guo W."/>
            <person name="Chen H."/>
            <person name="Zhou L."/>
            <person name="Ni X."/>
            <person name="Tian J."/>
            <person name="Zhou Y."/>
            <person name="Sheng Y."/>
            <person name="Liu T."/>
            <person name="Pan Y."/>
            <person name="Xia L."/>
            <person name="Li J."/>
            <person name="Zhao F."/>
            <person name="Cao W."/>
        </authorList>
    </citation>
    <scope>NUCLEOTIDE SEQUENCE</scope>
    <source>
        <strain evidence="1">Dsil-2018</strain>
    </source>
</reference>
<proteinExistence type="predicted"/>
<dbReference type="Proteomes" id="UP000821865">
    <property type="component" value="Chromosome 8"/>
</dbReference>
<comment type="caution">
    <text evidence="1">The sequence shown here is derived from an EMBL/GenBank/DDBJ whole genome shotgun (WGS) entry which is preliminary data.</text>
</comment>